<dbReference type="PANTHER" id="PTHR10629">
    <property type="entry name" value="CYTOSINE-SPECIFIC METHYLTRANSFERASE"/>
    <property type="match status" value="1"/>
</dbReference>
<evidence type="ECO:0000313" key="10">
    <source>
        <dbReference type="EMBL" id="KAH9299402.1"/>
    </source>
</evidence>
<dbReference type="PANTHER" id="PTHR10629:SF50">
    <property type="entry name" value="DNA (CYTOSINE-5)-METHYLTRANSFERASE CMT3"/>
    <property type="match status" value="1"/>
</dbReference>
<keyword evidence="11" id="KW-1185">Reference proteome</keyword>
<gene>
    <name evidence="10" type="ORF">KI387_031084</name>
</gene>
<dbReference type="SUPFAM" id="SSF53335">
    <property type="entry name" value="S-adenosyl-L-methionine-dependent methyltransferases"/>
    <property type="match status" value="1"/>
</dbReference>
<dbReference type="InterPro" id="IPR001025">
    <property type="entry name" value="BAH_dom"/>
</dbReference>
<evidence type="ECO:0000256" key="8">
    <source>
        <dbReference type="PROSITE-ProRule" id="PRU01016"/>
    </source>
</evidence>
<dbReference type="GO" id="GO:0003682">
    <property type="term" value="F:chromatin binding"/>
    <property type="evidence" value="ECO:0007669"/>
    <property type="project" value="InterPro"/>
</dbReference>
<dbReference type="GO" id="GO:0005634">
    <property type="term" value="C:nucleus"/>
    <property type="evidence" value="ECO:0007669"/>
    <property type="project" value="UniProtKB-SubCell"/>
</dbReference>
<comment type="subcellular location">
    <subcellularLocation>
        <location evidence="1">Nucleus</location>
    </subcellularLocation>
</comment>
<sequence length="683" mass="76771">CDSGPDYIGRIIELFETSNQQCWFSAQWFYCPKDTAIGNYEAKGHDKRRIFLSTMKDDNLLECINGKLKVIEVAVSTRFISKLESIPPCNYYYDMAYDYAYSTFKSILDVSADTKPTGNDSSSTMSTKNAPNQLSLEPISNINSEKGRSAIVDSELSLLDLYSGSGAMSTGLCMGTTLSGVTLVTRWAVDHSSYACETMKYNHPETEVRNEAAEDFLKLIKEWKKLCEKYPVSRDYRESATTEFGKYNIRKHMKREDSSKVDDKEYEVQKIMGIRCGDSHNLSNQSGIQFKASDGQGDVDVICGGPPCQGASGLNRFRNVAAPLDDSRNYQIVVFMDIVDFLRPRFVLMENVVDILKFAGGFLGRYALSRLVKMHYQAKLGMMVAGCYGIPTIPYAGKLPPYPLPTHDVVVKGSFPVSWEHNAVAYDETDKPQLREALVLADAISDLPPVKNTEDRDEMPYKSSFHTDFQYLMRLPKEGFNGGNASHAKRSSKKLYDHRPLIMNEDDFERTCKIPKRKGANFRDLEGVSVRPDNSVELDLENRVLLSSGKPLVPDYAVALQQGRSSRPFGRIWWDEIMGTVFTSPEPHSQITIHPEQDRVLTIRETARIQGFPDYYKFFGTVKSRYMQVGNAVAIPVAKALGYELGLAIQKKCATSHVVELPSNFHTNFIAPSKESNPNVLDI</sequence>
<dbReference type="Proteomes" id="UP000824469">
    <property type="component" value="Unassembled WGS sequence"/>
</dbReference>
<keyword evidence="5 8" id="KW-0949">S-adenosyl-L-methionine</keyword>
<evidence type="ECO:0000259" key="9">
    <source>
        <dbReference type="PROSITE" id="PS51038"/>
    </source>
</evidence>
<evidence type="ECO:0000256" key="3">
    <source>
        <dbReference type="ARBA" id="ARBA00022603"/>
    </source>
</evidence>
<dbReference type="OMA" id="FISEMID"/>
<evidence type="ECO:0000256" key="5">
    <source>
        <dbReference type="ARBA" id="ARBA00022691"/>
    </source>
</evidence>
<dbReference type="InterPro" id="IPR043151">
    <property type="entry name" value="BAH_sf"/>
</dbReference>
<dbReference type="Gene3D" id="3.40.50.150">
    <property type="entry name" value="Vaccinia Virus protein VP39"/>
    <property type="match status" value="1"/>
</dbReference>
<evidence type="ECO:0000256" key="2">
    <source>
        <dbReference type="ARBA" id="ARBA00011975"/>
    </source>
</evidence>
<feature type="active site" evidence="8">
    <location>
        <position position="308"/>
    </location>
</feature>
<evidence type="ECO:0000256" key="7">
    <source>
        <dbReference type="ARBA" id="ARBA00023242"/>
    </source>
</evidence>
<dbReference type="GO" id="GO:0032259">
    <property type="term" value="P:methylation"/>
    <property type="evidence" value="ECO:0007669"/>
    <property type="project" value="UniProtKB-KW"/>
</dbReference>
<dbReference type="GO" id="GO:0003886">
    <property type="term" value="F:DNA (cytosine-5-)-methyltransferase activity"/>
    <property type="evidence" value="ECO:0007669"/>
    <property type="project" value="UniProtKB-EC"/>
</dbReference>
<dbReference type="InterPro" id="IPR029063">
    <property type="entry name" value="SAM-dependent_MTases_sf"/>
</dbReference>
<dbReference type="Pfam" id="PF00145">
    <property type="entry name" value="DNA_methylase"/>
    <property type="match status" value="2"/>
</dbReference>
<comment type="similarity">
    <text evidence="8">Belongs to the class I-like SAM-binding methyltransferase superfamily. C5-methyltransferase family.</text>
</comment>
<dbReference type="SMART" id="SM00439">
    <property type="entry name" value="BAH"/>
    <property type="match status" value="1"/>
</dbReference>
<dbReference type="Gene3D" id="2.30.30.490">
    <property type="match status" value="1"/>
</dbReference>
<dbReference type="InterPro" id="IPR050390">
    <property type="entry name" value="C5-Methyltransferase"/>
</dbReference>
<keyword evidence="7" id="KW-0539">Nucleus</keyword>
<organism evidence="10 11">
    <name type="scientific">Taxus chinensis</name>
    <name type="common">Chinese yew</name>
    <name type="synonym">Taxus wallichiana var. chinensis</name>
    <dbReference type="NCBI Taxonomy" id="29808"/>
    <lineage>
        <taxon>Eukaryota</taxon>
        <taxon>Viridiplantae</taxon>
        <taxon>Streptophyta</taxon>
        <taxon>Embryophyta</taxon>
        <taxon>Tracheophyta</taxon>
        <taxon>Spermatophyta</taxon>
        <taxon>Pinopsida</taxon>
        <taxon>Pinidae</taxon>
        <taxon>Conifers II</taxon>
        <taxon>Cupressales</taxon>
        <taxon>Taxaceae</taxon>
        <taxon>Taxus</taxon>
    </lineage>
</organism>
<reference evidence="10 11" key="1">
    <citation type="journal article" date="2021" name="Nat. Plants">
        <title>The Taxus genome provides insights into paclitaxel biosynthesis.</title>
        <authorList>
            <person name="Xiong X."/>
            <person name="Gou J."/>
            <person name="Liao Q."/>
            <person name="Li Y."/>
            <person name="Zhou Q."/>
            <person name="Bi G."/>
            <person name="Li C."/>
            <person name="Du R."/>
            <person name="Wang X."/>
            <person name="Sun T."/>
            <person name="Guo L."/>
            <person name="Liang H."/>
            <person name="Lu P."/>
            <person name="Wu Y."/>
            <person name="Zhang Z."/>
            <person name="Ro D.K."/>
            <person name="Shang Y."/>
            <person name="Huang S."/>
            <person name="Yan J."/>
        </authorList>
    </citation>
    <scope>NUCLEOTIDE SEQUENCE [LARGE SCALE GENOMIC DNA]</scope>
    <source>
        <strain evidence="10">Ta-2019</strain>
    </source>
</reference>
<dbReference type="EC" id="2.1.1.37" evidence="2"/>
<dbReference type="EMBL" id="JAHRHJ020000010">
    <property type="protein sequence ID" value="KAH9299402.1"/>
    <property type="molecule type" value="Genomic_DNA"/>
</dbReference>
<feature type="non-terminal residue" evidence="10">
    <location>
        <position position="683"/>
    </location>
</feature>
<evidence type="ECO:0000313" key="11">
    <source>
        <dbReference type="Proteomes" id="UP000824469"/>
    </source>
</evidence>
<keyword evidence="6" id="KW-0238">DNA-binding</keyword>
<name>A0AA38CFQ5_TAXCH</name>
<protein>
    <recommendedName>
        <fullName evidence="2">DNA (cytosine-5-)-methyltransferase</fullName>
        <ecNumber evidence="2">2.1.1.37</ecNumber>
    </recommendedName>
</protein>
<keyword evidence="4 8" id="KW-0808">Transferase</keyword>
<evidence type="ECO:0000256" key="4">
    <source>
        <dbReference type="ARBA" id="ARBA00022679"/>
    </source>
</evidence>
<keyword evidence="3 8" id="KW-0489">Methyltransferase</keyword>
<dbReference type="Gene3D" id="3.90.120.10">
    <property type="entry name" value="DNA Methylase, subunit A, domain 2"/>
    <property type="match status" value="1"/>
</dbReference>
<dbReference type="FunFam" id="3.90.120.10:FF:000003">
    <property type="entry name" value="DNA (cytosine-5)-methyltransferase 1"/>
    <property type="match status" value="1"/>
</dbReference>
<dbReference type="PROSITE" id="PS51679">
    <property type="entry name" value="SAM_MT_C5"/>
    <property type="match status" value="1"/>
</dbReference>
<dbReference type="AlphaFoldDB" id="A0AA38CFQ5"/>
<accession>A0AA38CFQ5</accession>
<proteinExistence type="inferred from homology"/>
<evidence type="ECO:0000256" key="6">
    <source>
        <dbReference type="ARBA" id="ARBA00023125"/>
    </source>
</evidence>
<dbReference type="InterPro" id="IPR001525">
    <property type="entry name" value="C5_MeTfrase"/>
</dbReference>
<dbReference type="GO" id="GO:0044027">
    <property type="term" value="P:negative regulation of gene expression via chromosomal CpG island methylation"/>
    <property type="evidence" value="ECO:0007669"/>
    <property type="project" value="TreeGrafter"/>
</dbReference>
<comment type="caution">
    <text evidence="10">The sequence shown here is derived from an EMBL/GenBank/DDBJ whole genome shotgun (WGS) entry which is preliminary data.</text>
</comment>
<evidence type="ECO:0000256" key="1">
    <source>
        <dbReference type="ARBA" id="ARBA00004123"/>
    </source>
</evidence>
<dbReference type="Pfam" id="PF01426">
    <property type="entry name" value="BAH"/>
    <property type="match status" value="1"/>
</dbReference>
<dbReference type="PROSITE" id="PS51038">
    <property type="entry name" value="BAH"/>
    <property type="match status" value="1"/>
</dbReference>
<dbReference type="GO" id="GO:0003677">
    <property type="term" value="F:DNA binding"/>
    <property type="evidence" value="ECO:0007669"/>
    <property type="project" value="UniProtKB-KW"/>
</dbReference>
<feature type="domain" description="BAH" evidence="9">
    <location>
        <begin position="1"/>
        <end position="108"/>
    </location>
</feature>